<keyword evidence="3 9" id="KW-0055">Arginine biosynthesis</keyword>
<feature type="chain" id="PRO_5033172509" description="Arginine biosynthesis bifunctional protein ArgJ alpha chain" evidence="9">
    <location>
        <begin position="1"/>
        <end position="189"/>
    </location>
</feature>
<comment type="subunit">
    <text evidence="2 9">Heterotetramer of two alpha and two beta chains.</text>
</comment>
<evidence type="ECO:0000256" key="8">
    <source>
        <dbReference type="ARBA" id="ARBA00049439"/>
    </source>
</evidence>
<feature type="site" description="Involved in the stabilization of negative charge on the oxyanion by the formation of the oxyanion hole" evidence="9">
    <location>
        <position position="116"/>
    </location>
</feature>
<feature type="site" description="Involved in the stabilization of negative charge on the oxyanion by the formation of the oxyanion hole" evidence="9">
    <location>
        <position position="117"/>
    </location>
</feature>
<dbReference type="HAMAP" id="MF_01106">
    <property type="entry name" value="ArgJ"/>
    <property type="match status" value="1"/>
</dbReference>
<dbReference type="FunFam" id="3.10.20.340:FF:000001">
    <property type="entry name" value="Arginine biosynthesis bifunctional protein ArgJ, chloroplastic"/>
    <property type="match status" value="1"/>
</dbReference>
<reference evidence="10 11" key="1">
    <citation type="submission" date="2020-02" db="EMBL/GenBank/DDBJ databases">
        <title>Genomic and physiological characterization of two novel Nitrospinaceae genera.</title>
        <authorList>
            <person name="Mueller A.J."/>
            <person name="Jung M.-Y."/>
            <person name="Strachan C.R."/>
            <person name="Herbold C.W."/>
            <person name="Kirkegaard R.H."/>
            <person name="Daims H."/>
        </authorList>
    </citation>
    <scope>NUCLEOTIDE SEQUENCE [LARGE SCALE GENOMIC DNA]</scope>
    <source>
        <strain evidence="10">EB</strain>
    </source>
</reference>
<feature type="chain" id="PRO_5033172508" description="Arginine biosynthesis bifunctional protein ArgJ beta chain" evidence="9">
    <location>
        <begin position="190"/>
        <end position="404"/>
    </location>
</feature>
<dbReference type="EC" id="2.3.1.35" evidence="9"/>
<dbReference type="SUPFAM" id="SSF56266">
    <property type="entry name" value="DmpA/ArgJ-like"/>
    <property type="match status" value="1"/>
</dbReference>
<evidence type="ECO:0000313" key="11">
    <source>
        <dbReference type="Proteomes" id="UP000594688"/>
    </source>
</evidence>
<feature type="binding site" evidence="9">
    <location>
        <position position="190"/>
    </location>
    <ligand>
        <name>substrate</name>
    </ligand>
</feature>
<comment type="pathway">
    <text evidence="9">Amino-acid biosynthesis; L-arginine biosynthesis; N(2)-acetyl-L-ornithine from L-glutamate: step 1/4.</text>
</comment>
<dbReference type="Gene3D" id="3.60.70.12">
    <property type="entry name" value="L-amino peptidase D-ALA esterase/amidase"/>
    <property type="match status" value="1"/>
</dbReference>
<comment type="catalytic activity">
    <reaction evidence="9">
        <text>L-glutamate + acetyl-CoA = N-acetyl-L-glutamate + CoA + H(+)</text>
        <dbReference type="Rhea" id="RHEA:24292"/>
        <dbReference type="ChEBI" id="CHEBI:15378"/>
        <dbReference type="ChEBI" id="CHEBI:29985"/>
        <dbReference type="ChEBI" id="CHEBI:44337"/>
        <dbReference type="ChEBI" id="CHEBI:57287"/>
        <dbReference type="ChEBI" id="CHEBI:57288"/>
        <dbReference type="EC" id="2.3.1.1"/>
    </reaction>
</comment>
<organism evidence="10 11">
    <name type="scientific">Candidatus Nitronauta litoralis</name>
    <dbReference type="NCBI Taxonomy" id="2705533"/>
    <lineage>
        <taxon>Bacteria</taxon>
        <taxon>Pseudomonadati</taxon>
        <taxon>Nitrospinota/Tectimicrobiota group</taxon>
        <taxon>Nitrospinota</taxon>
        <taxon>Nitrospinia</taxon>
        <taxon>Nitrospinales</taxon>
        <taxon>Nitrospinaceae</taxon>
        <taxon>Candidatus Nitronauta</taxon>
    </lineage>
</organism>
<feature type="binding site" evidence="9">
    <location>
        <position position="153"/>
    </location>
    <ligand>
        <name>substrate</name>
    </ligand>
</feature>
<comment type="function">
    <text evidence="9">Catalyzes two activities which are involved in the cyclic version of arginine biosynthesis: the synthesis of N-acetylglutamate from glutamate and acetyl-CoA as the acetyl donor, and of ornithine by transacetylation between N(2)-acetylornithine and glutamate.</text>
</comment>
<dbReference type="NCBIfam" id="TIGR00120">
    <property type="entry name" value="ArgJ"/>
    <property type="match status" value="1"/>
</dbReference>
<feature type="binding site" evidence="9">
    <location>
        <position position="404"/>
    </location>
    <ligand>
        <name>substrate</name>
    </ligand>
</feature>
<accession>A0A7T0FZT0</accession>
<dbReference type="InterPro" id="IPR016117">
    <property type="entry name" value="ArgJ-like_dom_sf"/>
</dbReference>
<dbReference type="GO" id="GO:0005737">
    <property type="term" value="C:cytoplasm"/>
    <property type="evidence" value="ECO:0007669"/>
    <property type="project" value="UniProtKB-SubCell"/>
</dbReference>
<dbReference type="FunFam" id="3.60.70.12:FF:000001">
    <property type="entry name" value="Arginine biosynthesis bifunctional protein ArgJ, chloroplastic"/>
    <property type="match status" value="1"/>
</dbReference>
<dbReference type="KEGG" id="nli:G3M70_08340"/>
<evidence type="ECO:0000256" key="2">
    <source>
        <dbReference type="ARBA" id="ARBA00011475"/>
    </source>
</evidence>
<dbReference type="NCBIfam" id="NF003802">
    <property type="entry name" value="PRK05388.1"/>
    <property type="match status" value="1"/>
</dbReference>
<evidence type="ECO:0000256" key="6">
    <source>
        <dbReference type="ARBA" id="ARBA00022813"/>
    </source>
</evidence>
<dbReference type="GO" id="GO:0004042">
    <property type="term" value="F:L-glutamate N-acetyltransferase activity"/>
    <property type="evidence" value="ECO:0007669"/>
    <property type="project" value="UniProtKB-UniRule"/>
</dbReference>
<dbReference type="Pfam" id="PF01960">
    <property type="entry name" value="ArgJ"/>
    <property type="match status" value="1"/>
</dbReference>
<feature type="active site" description="Nucleophile" evidence="9">
    <location>
        <position position="190"/>
    </location>
</feature>
<feature type="binding site" evidence="9">
    <location>
        <position position="276"/>
    </location>
    <ligand>
        <name>substrate</name>
    </ligand>
</feature>
<dbReference type="EMBL" id="CP048685">
    <property type="protein sequence ID" value="QPJ61880.1"/>
    <property type="molecule type" value="Genomic_DNA"/>
</dbReference>
<dbReference type="Gene3D" id="3.30.2330.10">
    <property type="entry name" value="arginine biosynthesis bifunctional protein suprefamily"/>
    <property type="match status" value="1"/>
</dbReference>
<evidence type="ECO:0000256" key="5">
    <source>
        <dbReference type="ARBA" id="ARBA00022679"/>
    </source>
</evidence>
<comment type="pathway">
    <text evidence="9">Amino-acid biosynthesis; L-arginine biosynthesis; L-ornithine and N-acetyl-L-glutamate from L-glutamate and N(2)-acetyl-L-ornithine (cyclic): step 1/1.</text>
</comment>
<keyword evidence="7 9" id="KW-0012">Acyltransferase</keyword>
<evidence type="ECO:0000256" key="7">
    <source>
        <dbReference type="ARBA" id="ARBA00023315"/>
    </source>
</evidence>
<comment type="subcellular location">
    <subcellularLocation>
        <location evidence="9">Cytoplasm</location>
    </subcellularLocation>
</comment>
<proteinExistence type="inferred from homology"/>
<dbReference type="UniPathway" id="UPA00068">
    <property type="reaction ID" value="UER00106"/>
</dbReference>
<evidence type="ECO:0000256" key="3">
    <source>
        <dbReference type="ARBA" id="ARBA00022571"/>
    </source>
</evidence>
<dbReference type="PANTHER" id="PTHR23100">
    <property type="entry name" value="ARGININE BIOSYNTHESIS BIFUNCTIONAL PROTEIN ARGJ"/>
    <property type="match status" value="1"/>
</dbReference>
<comment type="similarity">
    <text evidence="1 9">Belongs to the ArgJ family.</text>
</comment>
<feature type="site" description="Cleavage; by autolysis" evidence="9">
    <location>
        <begin position="189"/>
        <end position="190"/>
    </location>
</feature>
<evidence type="ECO:0000256" key="9">
    <source>
        <dbReference type="HAMAP-Rule" id="MF_01106"/>
    </source>
</evidence>
<dbReference type="InterPro" id="IPR002813">
    <property type="entry name" value="Arg_biosynth_ArgJ"/>
</dbReference>
<evidence type="ECO:0000256" key="1">
    <source>
        <dbReference type="ARBA" id="ARBA00006774"/>
    </source>
</evidence>
<keyword evidence="6 9" id="KW-0068">Autocatalytic cleavage</keyword>
<name>A0A7T0FZT0_9BACT</name>
<keyword evidence="9" id="KW-0963">Cytoplasm</keyword>
<dbReference type="AlphaFoldDB" id="A0A7T0FZT0"/>
<keyword evidence="9" id="KW-0511">Multifunctional enzyme</keyword>
<dbReference type="InterPro" id="IPR042195">
    <property type="entry name" value="ArgJ_beta_C"/>
</dbReference>
<dbReference type="CDD" id="cd02152">
    <property type="entry name" value="OAT"/>
    <property type="match status" value="1"/>
</dbReference>
<keyword evidence="5 9" id="KW-0808">Transferase</keyword>
<dbReference type="GO" id="GO:0004358">
    <property type="term" value="F:L-glutamate N-acetyltransferase activity, acting on acetyl-L-ornithine as donor"/>
    <property type="evidence" value="ECO:0007669"/>
    <property type="project" value="UniProtKB-UniRule"/>
</dbReference>
<dbReference type="GO" id="GO:0006526">
    <property type="term" value="P:L-arginine biosynthetic process"/>
    <property type="evidence" value="ECO:0007669"/>
    <property type="project" value="UniProtKB-UniRule"/>
</dbReference>
<dbReference type="PANTHER" id="PTHR23100:SF0">
    <property type="entry name" value="ARGININE BIOSYNTHESIS BIFUNCTIONAL PROTEIN ARGJ, MITOCHONDRIAL"/>
    <property type="match status" value="1"/>
</dbReference>
<keyword evidence="4 9" id="KW-0028">Amino-acid biosynthesis</keyword>
<evidence type="ECO:0000256" key="4">
    <source>
        <dbReference type="ARBA" id="ARBA00022605"/>
    </source>
</evidence>
<evidence type="ECO:0000313" key="10">
    <source>
        <dbReference type="EMBL" id="QPJ61880.1"/>
    </source>
</evidence>
<protein>
    <recommendedName>
        <fullName evidence="9">Arginine biosynthesis bifunctional protein ArgJ</fullName>
    </recommendedName>
    <domain>
        <recommendedName>
            <fullName evidence="9">Glutamate N-acetyltransferase</fullName>
            <ecNumber evidence="9">2.3.1.35</ecNumber>
        </recommendedName>
        <alternativeName>
            <fullName evidence="9">Ornithine acetyltransferase</fullName>
            <shortName evidence="9">OATase</shortName>
        </alternativeName>
        <alternativeName>
            <fullName evidence="9">Ornithine transacetylase</fullName>
        </alternativeName>
    </domain>
    <domain>
        <recommendedName>
            <fullName evidence="9">Amino-acid acetyltransferase</fullName>
            <ecNumber evidence="9">2.3.1.1</ecNumber>
        </recommendedName>
        <alternativeName>
            <fullName evidence="9">N-acetylglutamate synthase</fullName>
            <shortName evidence="9">AGSase</shortName>
        </alternativeName>
    </domain>
    <component>
        <recommendedName>
            <fullName evidence="9">Arginine biosynthesis bifunctional protein ArgJ alpha chain</fullName>
        </recommendedName>
    </component>
    <component>
        <recommendedName>
            <fullName evidence="9">Arginine biosynthesis bifunctional protein ArgJ beta chain</fullName>
        </recommendedName>
    </component>
</protein>
<dbReference type="Gene3D" id="3.10.20.340">
    <property type="entry name" value="ArgJ beta chain, C-terminal domain"/>
    <property type="match status" value="1"/>
</dbReference>
<comment type="catalytic activity">
    <reaction evidence="8 9">
        <text>N(2)-acetyl-L-ornithine + L-glutamate = N-acetyl-L-glutamate + L-ornithine</text>
        <dbReference type="Rhea" id="RHEA:15349"/>
        <dbReference type="ChEBI" id="CHEBI:29985"/>
        <dbReference type="ChEBI" id="CHEBI:44337"/>
        <dbReference type="ChEBI" id="CHEBI:46911"/>
        <dbReference type="ChEBI" id="CHEBI:57805"/>
        <dbReference type="EC" id="2.3.1.35"/>
    </reaction>
</comment>
<gene>
    <name evidence="9 10" type="primary">argJ</name>
    <name evidence="10" type="ORF">G3M70_08340</name>
</gene>
<feature type="binding site" evidence="9">
    <location>
        <position position="179"/>
    </location>
    <ligand>
        <name>substrate</name>
    </ligand>
</feature>
<dbReference type="EC" id="2.3.1.1" evidence="9"/>
<feature type="binding site" evidence="9">
    <location>
        <position position="399"/>
    </location>
    <ligand>
        <name>substrate</name>
    </ligand>
</feature>
<dbReference type="GO" id="GO:0006592">
    <property type="term" value="P:ornithine biosynthetic process"/>
    <property type="evidence" value="ECO:0007669"/>
    <property type="project" value="TreeGrafter"/>
</dbReference>
<sequence>MTTRIKNSKSVNIPGFKAGGIACGIKDSGIKDLALIYSDLPAVAAGVFTKNQVRAPSVDLDEAVLAKGHPIRAIVVNSGNANACTGKEGMDHCHTVIESTAKNLDIASKEVLIASTGVIGVPLPVDKILKGLPHLSRHVSSKSWEFAAEGILTTDLVPKMKSVEFVLDGKKISIGGIAKGSGMIAPNMATMLGFLATNASISKDALQEALSIAAGDTFNRITVDGECSTNDMVLALANGKAGNAEITPRSKSFNQFTEALTLVCRDLSFMIVKDGEGASKFVTILVEGARSREDAEALGKRVAESLLVKTALFGADPNWGRIVCALGDAGVQIKPEKVAISFNGMTIVENGAPLSDISMAKLRKKMKCREVEIVLNLNMGKASCPTYTCDLSYEYVRINAEYTT</sequence>
<dbReference type="Proteomes" id="UP000594688">
    <property type="component" value="Chromosome"/>
</dbReference>